<proteinExistence type="predicted"/>
<name>A0AAV7EX16_ARIFI</name>
<dbReference type="AlphaFoldDB" id="A0AAV7EX16"/>
<dbReference type="PANTHER" id="PTHR37754:SF1">
    <property type="entry name" value="CALCIUM ION-BINDING PROTEIN"/>
    <property type="match status" value="1"/>
</dbReference>
<dbReference type="EMBL" id="JAINDJ010000003">
    <property type="protein sequence ID" value="KAG9452191.1"/>
    <property type="molecule type" value="Genomic_DNA"/>
</dbReference>
<keyword evidence="2" id="KW-1185">Reference proteome</keyword>
<dbReference type="PANTHER" id="PTHR37754">
    <property type="entry name" value="CALCIUM ION-BINDING PROTEIN"/>
    <property type="match status" value="1"/>
</dbReference>
<dbReference type="InterPro" id="IPR057196">
    <property type="entry name" value="DUF7874"/>
</dbReference>
<comment type="caution">
    <text evidence="1">The sequence shown here is derived from an EMBL/GenBank/DDBJ whole genome shotgun (WGS) entry which is preliminary data.</text>
</comment>
<gene>
    <name evidence="1" type="ORF">H6P81_005095</name>
</gene>
<evidence type="ECO:0000313" key="2">
    <source>
        <dbReference type="Proteomes" id="UP000825729"/>
    </source>
</evidence>
<dbReference type="Pfam" id="PF25284">
    <property type="entry name" value="DUF7874"/>
    <property type="match status" value="1"/>
</dbReference>
<evidence type="ECO:0000313" key="1">
    <source>
        <dbReference type="EMBL" id="KAG9452191.1"/>
    </source>
</evidence>
<accession>A0AAV7EX16</accession>
<organism evidence="1 2">
    <name type="scientific">Aristolochia fimbriata</name>
    <name type="common">White veined hardy Dutchman's pipe vine</name>
    <dbReference type="NCBI Taxonomy" id="158543"/>
    <lineage>
        <taxon>Eukaryota</taxon>
        <taxon>Viridiplantae</taxon>
        <taxon>Streptophyta</taxon>
        <taxon>Embryophyta</taxon>
        <taxon>Tracheophyta</taxon>
        <taxon>Spermatophyta</taxon>
        <taxon>Magnoliopsida</taxon>
        <taxon>Magnoliidae</taxon>
        <taxon>Piperales</taxon>
        <taxon>Aristolochiaceae</taxon>
        <taxon>Aristolochia</taxon>
    </lineage>
</organism>
<protein>
    <recommendedName>
        <fullName evidence="3">SMODS-associated and fused to various effectors domain-containing protein</fullName>
    </recommendedName>
</protein>
<evidence type="ECO:0008006" key="3">
    <source>
        <dbReference type="Google" id="ProtNLM"/>
    </source>
</evidence>
<sequence>MGNLLTFGFIGQGKKVLNNITDKLYEEYRESFDNEEKFQTAIIEIFNRINGAMLGTHYDPPALSEVENYYKQWSEASSPSAKKQVFADMIQTLLSSVKERKTSSLTMLAGVGAPPAFMIAKRVGENIPGIKKIRIIPDYVLVPSATVMTLIGVKFLQFNVKREM</sequence>
<reference evidence="1 2" key="1">
    <citation type="submission" date="2021-07" db="EMBL/GenBank/DDBJ databases">
        <title>The Aristolochia fimbriata genome: insights into angiosperm evolution, floral development and chemical biosynthesis.</title>
        <authorList>
            <person name="Jiao Y."/>
        </authorList>
    </citation>
    <scope>NUCLEOTIDE SEQUENCE [LARGE SCALE GENOMIC DNA]</scope>
    <source>
        <strain evidence="1">IBCAS-2021</strain>
        <tissue evidence="1">Leaf</tissue>
    </source>
</reference>
<dbReference type="Proteomes" id="UP000825729">
    <property type="component" value="Unassembled WGS sequence"/>
</dbReference>